<evidence type="ECO:0000313" key="3">
    <source>
        <dbReference type="EMBL" id="MBM7703015.1"/>
    </source>
</evidence>
<name>A0ABS2QU55_9BACI</name>
<dbReference type="EMBL" id="JAFBFC010000003">
    <property type="protein sequence ID" value="MBM7703015.1"/>
    <property type="molecule type" value="Genomic_DNA"/>
</dbReference>
<keyword evidence="4" id="KW-1185">Reference proteome</keyword>
<dbReference type="PANTHER" id="PTHR42760">
    <property type="entry name" value="SHORT-CHAIN DEHYDROGENASES/REDUCTASES FAMILY MEMBER"/>
    <property type="match status" value="1"/>
</dbReference>
<dbReference type="Gene3D" id="3.40.50.720">
    <property type="entry name" value="NAD(P)-binding Rossmann-like Domain"/>
    <property type="match status" value="1"/>
</dbReference>
<protein>
    <submittedName>
        <fullName evidence="3">NAD(P)-dependent dehydrogenase (Short-subunit alcohol dehydrogenase family)</fullName>
    </submittedName>
</protein>
<dbReference type="PRINTS" id="PR00080">
    <property type="entry name" value="SDRFAMILY"/>
</dbReference>
<accession>A0ABS2QU55</accession>
<dbReference type="SUPFAM" id="SSF51735">
    <property type="entry name" value="NAD(P)-binding Rossmann-fold domains"/>
    <property type="match status" value="1"/>
</dbReference>
<dbReference type="PANTHER" id="PTHR42760:SF133">
    <property type="entry name" value="3-OXOACYL-[ACYL-CARRIER-PROTEIN] REDUCTASE"/>
    <property type="match status" value="1"/>
</dbReference>
<keyword evidence="2" id="KW-0560">Oxidoreductase</keyword>
<comment type="similarity">
    <text evidence="1">Belongs to the short-chain dehydrogenases/reductases (SDR) family.</text>
</comment>
<organism evidence="3 4">
    <name type="scientific">Priestia iocasae</name>
    <dbReference type="NCBI Taxonomy" id="2291674"/>
    <lineage>
        <taxon>Bacteria</taxon>
        <taxon>Bacillati</taxon>
        <taxon>Bacillota</taxon>
        <taxon>Bacilli</taxon>
        <taxon>Bacillales</taxon>
        <taxon>Bacillaceae</taxon>
        <taxon>Priestia</taxon>
    </lineage>
</organism>
<dbReference type="InterPro" id="IPR002347">
    <property type="entry name" value="SDR_fam"/>
</dbReference>
<proteinExistence type="inferred from homology"/>
<dbReference type="InterPro" id="IPR036291">
    <property type="entry name" value="NAD(P)-bd_dom_sf"/>
</dbReference>
<reference evidence="3 4" key="1">
    <citation type="submission" date="2021-01" db="EMBL/GenBank/DDBJ databases">
        <title>Genomic Encyclopedia of Type Strains, Phase IV (KMG-IV): sequencing the most valuable type-strain genomes for metagenomic binning, comparative biology and taxonomic classification.</title>
        <authorList>
            <person name="Goeker M."/>
        </authorList>
    </citation>
    <scope>NUCLEOTIDE SEQUENCE [LARGE SCALE GENOMIC DNA]</scope>
    <source>
        <strain evidence="3 4">DSM 104297</strain>
    </source>
</reference>
<dbReference type="RefSeq" id="WP_205186464.1">
    <property type="nucleotide sequence ID" value="NZ_JAFBFC010000003.1"/>
</dbReference>
<evidence type="ECO:0000256" key="2">
    <source>
        <dbReference type="ARBA" id="ARBA00023002"/>
    </source>
</evidence>
<dbReference type="Proteomes" id="UP000809829">
    <property type="component" value="Unassembled WGS sequence"/>
</dbReference>
<dbReference type="PRINTS" id="PR00081">
    <property type="entry name" value="GDHRDH"/>
</dbReference>
<comment type="caution">
    <text evidence="3">The sequence shown here is derived from an EMBL/GenBank/DDBJ whole genome shotgun (WGS) entry which is preliminary data.</text>
</comment>
<evidence type="ECO:0000256" key="1">
    <source>
        <dbReference type="ARBA" id="ARBA00006484"/>
    </source>
</evidence>
<gene>
    <name evidence="3" type="ORF">JOC83_001862</name>
</gene>
<sequence>MKSSYRNLFSLKNKTVIVTGALGFLGRECVKGLAEHGANVAIVDLIEEDAVIFAEEVSRVYNVKTVGVACDVSVEADVSKMVEKVVETLGNVDVLFNNAASKSNDLDAFFAPFQEYSLDEWKKIMAVNLDGMFLVAKHVSKQMIHQQTGGSIIQTSSIYGIVGPDHRIYKGSLFLDREINSPAVYSASKAGVVGLTTYLSTYLAKHRIRVNTLTPGGIQTGQNQQFIDNYSNRVPLGRMANINEVVGAVIFMASEASSYMTGQNMIIDGGLTAW</sequence>
<dbReference type="Pfam" id="PF13561">
    <property type="entry name" value="adh_short_C2"/>
    <property type="match status" value="1"/>
</dbReference>
<evidence type="ECO:0000313" key="4">
    <source>
        <dbReference type="Proteomes" id="UP000809829"/>
    </source>
</evidence>